<keyword evidence="5" id="KW-0732">Signal</keyword>
<evidence type="ECO:0000256" key="4">
    <source>
        <dbReference type="ARBA" id="ARBA00023157"/>
    </source>
</evidence>
<dbReference type="Pfam" id="PF01083">
    <property type="entry name" value="Cutinase"/>
    <property type="match status" value="1"/>
</dbReference>
<organism evidence="7 8">
    <name type="scientific">Nocardioides aquiterrae</name>
    <dbReference type="NCBI Taxonomy" id="203799"/>
    <lineage>
        <taxon>Bacteria</taxon>
        <taxon>Bacillati</taxon>
        <taxon>Actinomycetota</taxon>
        <taxon>Actinomycetes</taxon>
        <taxon>Propionibacteriales</taxon>
        <taxon>Nocardioidaceae</taxon>
        <taxon>Nocardioides</taxon>
    </lineage>
</organism>
<comment type="caution">
    <text evidence="7">The sequence shown here is derived from an EMBL/GenBank/DDBJ whole genome shotgun (WGS) entry which is preliminary data.</text>
</comment>
<dbReference type="PANTHER" id="PTHR33630">
    <property type="entry name" value="CUTINASE RV1984C-RELATED-RELATED"/>
    <property type="match status" value="1"/>
</dbReference>
<sequence length="932" mass="103853">MRRTPLMLAFSGLFLACLAAVLPLGPAQSAADECRTAFFLGARGSGQKTVEGEGYGKEVLRARNLLARELPADWLGSEPLLSPGYPARGTELLYPNATQLALIAAGRKARALELYASNVNSYLSGMSSGVDAAINRLEQRAAACPTERIVLSGYSQGAMVMHRALVRLERKGRTDILGRVDGVILFADGDRAADMTAKIYGRDVADRGGQGLTEVVPVTRQAPIPASVRPFVYQRCASGDLVCDFLGADGLSEFRHAISVHGTYDVDEGLDQIARAVANTIERPERPRTFQILRDPGGTAYLVDPAGSRRWIPDGMTWGCQTARGTVVTTQDQSTSVGTYPDEAGWWYCFDQSTATDRIVTYIGADSGGYRRDSTYWVDGTGRRTRILDTATAFCRSGRGATGTTTIWSQYLDRLTNGGDDRCFDAAFFRNRIVTTALGGRWFVDGDGRKHPIPTDAMQNCFKAHGYPEDRVVVLPYLDRLPIAATANCIDGTTARYKMLRAPEGDIHYIAADGLRHWVPDDATLLCRQAAGVPMLDVTRDDINVIGEGGWDNCFDLNVFKGRILRHQETGAAYLVDSDGAARHWIPDELTWMCRTEEQGVSVVNARRDNYFTAIPEGGWDNCFDIDVVRNRIMRNTENGVSFFVGDDNQRHWVPDSATWDCRMARNTRVVGYRRSNYESDVTEGGWDYCYEPSIFRGKVLSHSDGDSHYIHPDDTRTWIPDEFTYDCRMRQGKPVVNTRWRQYVTNHRETGWDWCFDIETFKGKVIEHPSGDIHFVDQRGVRHWVSTYGDRDCLRDTRGMAPRTVRWREYINNIPEGEWAICGDTMRTGMKLDRGQWLRSTDGRYNLHMQTDGNFVAYNSAGRAIWATNRTGNYVVVQGDGNLVQYGDRGAVWATNTVGSGANRLVMQSDGNIVLYNAANRAVWASNTVGR</sequence>
<dbReference type="SUPFAM" id="SSF51110">
    <property type="entry name" value="alpha-D-mannose-specific plant lectins"/>
    <property type="match status" value="2"/>
</dbReference>
<feature type="signal peptide" evidence="5">
    <location>
        <begin position="1"/>
        <end position="19"/>
    </location>
</feature>
<dbReference type="Gene3D" id="2.90.10.10">
    <property type="entry name" value="Bulb-type lectin domain"/>
    <property type="match status" value="2"/>
</dbReference>
<evidence type="ECO:0000313" key="7">
    <source>
        <dbReference type="EMBL" id="GAA1163588.1"/>
    </source>
</evidence>
<keyword evidence="8" id="KW-1185">Reference proteome</keyword>
<dbReference type="InterPro" id="IPR001480">
    <property type="entry name" value="Bulb-type_lectin_dom"/>
</dbReference>
<dbReference type="InterPro" id="IPR000675">
    <property type="entry name" value="Cutinase/axe"/>
</dbReference>
<proteinExistence type="inferred from homology"/>
<dbReference type="SMART" id="SM01110">
    <property type="entry name" value="Cutinase"/>
    <property type="match status" value="1"/>
</dbReference>
<dbReference type="PROSITE" id="PS51257">
    <property type="entry name" value="PROKAR_LIPOPROTEIN"/>
    <property type="match status" value="1"/>
</dbReference>
<dbReference type="InterPro" id="IPR029058">
    <property type="entry name" value="AB_hydrolase_fold"/>
</dbReference>
<evidence type="ECO:0000256" key="1">
    <source>
        <dbReference type="ARBA" id="ARBA00007534"/>
    </source>
</evidence>
<evidence type="ECO:0000256" key="3">
    <source>
        <dbReference type="ARBA" id="ARBA00022801"/>
    </source>
</evidence>
<accession>A0ABN1UQV0</accession>
<dbReference type="SMART" id="SM00108">
    <property type="entry name" value="B_lectin"/>
    <property type="match status" value="1"/>
</dbReference>
<dbReference type="PROSITE" id="PS50927">
    <property type="entry name" value="BULB_LECTIN"/>
    <property type="match status" value="1"/>
</dbReference>
<keyword evidence="2" id="KW-0719">Serine esterase</keyword>
<dbReference type="CDD" id="cd00028">
    <property type="entry name" value="B_lectin"/>
    <property type="match status" value="1"/>
</dbReference>
<dbReference type="Gene3D" id="3.40.50.1820">
    <property type="entry name" value="alpha/beta hydrolase"/>
    <property type="match status" value="1"/>
</dbReference>
<evidence type="ECO:0000259" key="6">
    <source>
        <dbReference type="PROSITE" id="PS50927"/>
    </source>
</evidence>
<protein>
    <recommendedName>
        <fullName evidence="6">Bulb-type lectin domain-containing protein</fullName>
    </recommendedName>
</protein>
<evidence type="ECO:0000256" key="2">
    <source>
        <dbReference type="ARBA" id="ARBA00022487"/>
    </source>
</evidence>
<feature type="chain" id="PRO_5045705824" description="Bulb-type lectin domain-containing protein" evidence="5">
    <location>
        <begin position="20"/>
        <end position="932"/>
    </location>
</feature>
<dbReference type="InterPro" id="IPR036426">
    <property type="entry name" value="Bulb-type_lectin_dom_sf"/>
</dbReference>
<comment type="similarity">
    <text evidence="1">Belongs to the cutinase family.</text>
</comment>
<name>A0ABN1UQV0_9ACTN</name>
<gene>
    <name evidence="7" type="ORF">GCM10009606_46690</name>
</gene>
<dbReference type="Proteomes" id="UP001499979">
    <property type="component" value="Unassembled WGS sequence"/>
</dbReference>
<dbReference type="PANTHER" id="PTHR33630:SF9">
    <property type="entry name" value="CUTINASE 4"/>
    <property type="match status" value="1"/>
</dbReference>
<reference evidence="7 8" key="1">
    <citation type="journal article" date="2019" name="Int. J. Syst. Evol. Microbiol.">
        <title>The Global Catalogue of Microorganisms (GCM) 10K type strain sequencing project: providing services to taxonomists for standard genome sequencing and annotation.</title>
        <authorList>
            <consortium name="The Broad Institute Genomics Platform"/>
            <consortium name="The Broad Institute Genome Sequencing Center for Infectious Disease"/>
            <person name="Wu L."/>
            <person name="Ma J."/>
        </authorList>
    </citation>
    <scope>NUCLEOTIDE SEQUENCE [LARGE SCALE GENOMIC DNA]</scope>
    <source>
        <strain evidence="7 8">JCM 11813</strain>
    </source>
</reference>
<dbReference type="EMBL" id="BAAAJE010000030">
    <property type="protein sequence ID" value="GAA1163588.1"/>
    <property type="molecule type" value="Genomic_DNA"/>
</dbReference>
<feature type="domain" description="Bulb-type lectin" evidence="6">
    <location>
        <begin position="824"/>
        <end position="929"/>
    </location>
</feature>
<keyword evidence="4" id="KW-1015">Disulfide bond</keyword>
<keyword evidence="3" id="KW-0378">Hydrolase</keyword>
<dbReference type="SUPFAM" id="SSF53474">
    <property type="entry name" value="alpha/beta-Hydrolases"/>
    <property type="match status" value="1"/>
</dbReference>
<evidence type="ECO:0000256" key="5">
    <source>
        <dbReference type="SAM" id="SignalP"/>
    </source>
</evidence>
<evidence type="ECO:0000313" key="8">
    <source>
        <dbReference type="Proteomes" id="UP001499979"/>
    </source>
</evidence>
<dbReference type="RefSeq" id="WP_343910775.1">
    <property type="nucleotide sequence ID" value="NZ_BAAAJE010000030.1"/>
</dbReference>